<gene>
    <name evidence="3" type="ORF">OO7_05049</name>
</gene>
<evidence type="ECO:0000313" key="4">
    <source>
        <dbReference type="Proteomes" id="UP000010290"/>
    </source>
</evidence>
<dbReference type="OrthoDB" id="6460083at2"/>
<keyword evidence="1" id="KW-0732">Signal</keyword>
<accession>K8WRU8</accession>
<dbReference type="AlphaFoldDB" id="K8WRU8"/>
<dbReference type="InterPro" id="IPR000259">
    <property type="entry name" value="Adhesion_dom_fimbrial"/>
</dbReference>
<dbReference type="GO" id="GO:0007155">
    <property type="term" value="P:cell adhesion"/>
    <property type="evidence" value="ECO:0007669"/>
    <property type="project" value="InterPro"/>
</dbReference>
<dbReference type="InterPro" id="IPR008966">
    <property type="entry name" value="Adhesion_dom_sf"/>
</dbReference>
<dbReference type="RefSeq" id="WP_008914874.1">
    <property type="nucleotide sequence ID" value="NZ_CM001773.1"/>
</dbReference>
<dbReference type="SUPFAM" id="SSF49401">
    <property type="entry name" value="Bacterial adhesins"/>
    <property type="match status" value="1"/>
</dbReference>
<feature type="domain" description="Fimbrial-type adhesion" evidence="2">
    <location>
        <begin position="37"/>
        <end position="197"/>
    </location>
</feature>
<feature type="signal peptide" evidence="1">
    <location>
        <begin position="1"/>
        <end position="30"/>
    </location>
</feature>
<name>K8WRU8_9GAMM</name>
<protein>
    <submittedName>
        <fullName evidence="3">Putative fimbrial-like protein</fullName>
    </submittedName>
</protein>
<sequence>MKKRYFTLSRKQLAIVCTSLLMSWGNSALAGSATNNIEFSVTFVGGGCEISAIPPIQFNDGNVLLSADIEQGSAATKKVFDLTLINCSGWGLTPAIYVSGQTTTDFGVAMFRDQSASMDANGYGVLLSTPGNASFNGNNNLAISPSKIEAKNWSAETELSSITTVLPITAQLSCGDCHYASRQGGDFKATVTFDFVYE</sequence>
<organism evidence="3 4">
    <name type="scientific">Providencia sneebia DSM 19967</name>
    <dbReference type="NCBI Taxonomy" id="1141660"/>
    <lineage>
        <taxon>Bacteria</taxon>
        <taxon>Pseudomonadati</taxon>
        <taxon>Pseudomonadota</taxon>
        <taxon>Gammaproteobacteria</taxon>
        <taxon>Enterobacterales</taxon>
        <taxon>Morganellaceae</taxon>
        <taxon>Providencia</taxon>
    </lineage>
</organism>
<dbReference type="HOGENOM" id="CLU_120460_0_0_6"/>
<evidence type="ECO:0000313" key="3">
    <source>
        <dbReference type="EMBL" id="EKT60167.1"/>
    </source>
</evidence>
<dbReference type="Gene3D" id="2.60.40.1090">
    <property type="entry name" value="Fimbrial-type adhesion domain"/>
    <property type="match status" value="1"/>
</dbReference>
<evidence type="ECO:0000259" key="2">
    <source>
        <dbReference type="Pfam" id="PF00419"/>
    </source>
</evidence>
<comment type="caution">
    <text evidence="3">The sequence shown here is derived from an EMBL/GenBank/DDBJ whole genome shotgun (WGS) entry which is preliminary data.</text>
</comment>
<evidence type="ECO:0000256" key="1">
    <source>
        <dbReference type="SAM" id="SignalP"/>
    </source>
</evidence>
<reference evidence="3 4" key="1">
    <citation type="journal article" date="2012" name="BMC Genomics">
        <title>Comparative genomics of bacteria in the genus Providencia isolated from wild Drosophila melanogaster.</title>
        <authorList>
            <person name="Galac M.R."/>
            <person name="Lazzaro B.P."/>
        </authorList>
    </citation>
    <scope>NUCLEOTIDE SEQUENCE [LARGE SCALE GENOMIC DNA]</scope>
    <source>
        <strain evidence="3 4">DSM 19967</strain>
    </source>
</reference>
<dbReference type="Proteomes" id="UP000010290">
    <property type="component" value="Chromosome"/>
</dbReference>
<dbReference type="EMBL" id="AKKN01000005">
    <property type="protein sequence ID" value="EKT60167.1"/>
    <property type="molecule type" value="Genomic_DNA"/>
</dbReference>
<proteinExistence type="predicted"/>
<dbReference type="InterPro" id="IPR036937">
    <property type="entry name" value="Adhesion_dom_fimbrial_sf"/>
</dbReference>
<feature type="chain" id="PRO_5003921509" evidence="1">
    <location>
        <begin position="31"/>
        <end position="198"/>
    </location>
</feature>
<dbReference type="PATRIC" id="fig|1141660.3.peg.1023"/>
<dbReference type="GO" id="GO:0009289">
    <property type="term" value="C:pilus"/>
    <property type="evidence" value="ECO:0007669"/>
    <property type="project" value="InterPro"/>
</dbReference>
<dbReference type="Pfam" id="PF00419">
    <property type="entry name" value="Fimbrial"/>
    <property type="match status" value="1"/>
</dbReference>
<keyword evidence="4" id="KW-1185">Reference proteome</keyword>